<dbReference type="Gene3D" id="1.10.10.10">
    <property type="entry name" value="Winged helix-like DNA-binding domain superfamily/Winged helix DNA-binding domain"/>
    <property type="match status" value="1"/>
</dbReference>
<evidence type="ECO:0000256" key="3">
    <source>
        <dbReference type="ARBA" id="ARBA00023163"/>
    </source>
</evidence>
<dbReference type="PANTHER" id="PTHR33204">
    <property type="entry name" value="TRANSCRIPTIONAL REGULATOR, MARR FAMILY"/>
    <property type="match status" value="1"/>
</dbReference>
<keyword evidence="3" id="KW-0804">Transcription</keyword>
<dbReference type="PROSITE" id="PS51118">
    <property type="entry name" value="HTH_HXLR"/>
    <property type="match status" value="1"/>
</dbReference>
<protein>
    <submittedName>
        <fullName evidence="5">Helix-turn-helix transcriptional regulator</fullName>
    </submittedName>
</protein>
<dbReference type="EMBL" id="JAHBFI010000009">
    <property type="protein sequence ID" value="MBZ5962405.1"/>
    <property type="molecule type" value="Genomic_DNA"/>
</dbReference>
<sequence>MVTNTITIADNLCPATEFLKLFKGKWTVVILSEIQAGNNHYGKLMAHIPDINSRSLAIRLRELESLDIITRNVISEKPLQVAYDLTNKGNKLKVVFDNMKDWYNQFQL</sequence>
<name>A0A9Q3SVA5_9LACO</name>
<accession>A0A9Q3SVA5</accession>
<dbReference type="Pfam" id="PF01638">
    <property type="entry name" value="HxlR"/>
    <property type="match status" value="1"/>
</dbReference>
<reference evidence="5" key="1">
    <citation type="submission" date="2021-05" db="EMBL/GenBank/DDBJ databases">
        <title>Pangenome of Leuconostoc gelidum warrants species status for Leuconostoc gelidum subsp. gasicomitatum.</title>
        <authorList>
            <person name="Johansson P."/>
            <person name="Sade E."/>
            <person name="Hultman J."/>
            <person name="Auvinen P."/>
            <person name="Bjorkroth J."/>
        </authorList>
    </citation>
    <scope>NUCLEOTIDE SEQUENCE</scope>
    <source>
        <strain evidence="5">A.21.4</strain>
    </source>
</reference>
<dbReference type="GO" id="GO:0003677">
    <property type="term" value="F:DNA binding"/>
    <property type="evidence" value="ECO:0007669"/>
    <property type="project" value="UniProtKB-KW"/>
</dbReference>
<dbReference type="PANTHER" id="PTHR33204:SF18">
    <property type="entry name" value="TRANSCRIPTIONAL REGULATORY PROTEIN"/>
    <property type="match status" value="1"/>
</dbReference>
<dbReference type="SUPFAM" id="SSF46785">
    <property type="entry name" value="Winged helix' DNA-binding domain"/>
    <property type="match status" value="1"/>
</dbReference>
<organism evidence="5 6">
    <name type="scientific">Leuconostoc gasicomitatum</name>
    <dbReference type="NCBI Taxonomy" id="115778"/>
    <lineage>
        <taxon>Bacteria</taxon>
        <taxon>Bacillati</taxon>
        <taxon>Bacillota</taxon>
        <taxon>Bacilli</taxon>
        <taxon>Lactobacillales</taxon>
        <taxon>Lactobacillaceae</taxon>
        <taxon>Leuconostoc</taxon>
        <taxon>Leuconostoc gelidum group</taxon>
    </lineage>
</organism>
<evidence type="ECO:0000256" key="2">
    <source>
        <dbReference type="ARBA" id="ARBA00023125"/>
    </source>
</evidence>
<evidence type="ECO:0000313" key="6">
    <source>
        <dbReference type="Proteomes" id="UP000752647"/>
    </source>
</evidence>
<proteinExistence type="predicted"/>
<keyword evidence="1" id="KW-0805">Transcription regulation</keyword>
<dbReference type="InterPro" id="IPR036390">
    <property type="entry name" value="WH_DNA-bd_sf"/>
</dbReference>
<dbReference type="AlphaFoldDB" id="A0A9Q3SVA5"/>
<evidence type="ECO:0000313" key="5">
    <source>
        <dbReference type="EMBL" id="MBZ5962405.1"/>
    </source>
</evidence>
<evidence type="ECO:0000259" key="4">
    <source>
        <dbReference type="PROSITE" id="PS51118"/>
    </source>
</evidence>
<feature type="domain" description="HTH hxlR-type" evidence="4">
    <location>
        <begin position="13"/>
        <end position="108"/>
    </location>
</feature>
<dbReference type="InterPro" id="IPR002577">
    <property type="entry name" value="HTH_HxlR"/>
</dbReference>
<comment type="caution">
    <text evidence="5">The sequence shown here is derived from an EMBL/GenBank/DDBJ whole genome shotgun (WGS) entry which is preliminary data.</text>
</comment>
<dbReference type="InterPro" id="IPR036388">
    <property type="entry name" value="WH-like_DNA-bd_sf"/>
</dbReference>
<gene>
    <name evidence="5" type="ORF">KIJ12_04435</name>
</gene>
<dbReference type="Proteomes" id="UP000752647">
    <property type="component" value="Unassembled WGS sequence"/>
</dbReference>
<evidence type="ECO:0000256" key="1">
    <source>
        <dbReference type="ARBA" id="ARBA00023015"/>
    </source>
</evidence>
<keyword evidence="2" id="KW-0238">DNA-binding</keyword>
<dbReference type="RefSeq" id="WP_224144074.1">
    <property type="nucleotide sequence ID" value="NZ_CBCPIF010000003.1"/>
</dbReference>